<dbReference type="EMBL" id="CP119880">
    <property type="protein sequence ID" value="WFD36085.1"/>
    <property type="molecule type" value="Genomic_DNA"/>
</dbReference>
<feature type="coiled-coil region" evidence="1">
    <location>
        <begin position="102"/>
        <end position="160"/>
    </location>
</feature>
<accession>A0AAF0ESS4</accession>
<sequence length="686" mass="74286">MSLIRKAQSKIAHNTSFPSLGNRDLKDLQDLINSDKTFVAANNKAAAEFQKNANALRAWGSSEGDDFADVMPKVALLYESYSRAQVRFNYFVSTMRLHLKSIRAREEHFAELKNRKRALQSKIESVEKKLSRMGPENRDLAKVTGSLKEMRSDMEVMRNELISEDAAISDFKRRTIVEAIGLKAGGLMEMAEKSIVIAESMRLLIDEIPQVATTPGQPRIPYRSEARTDHIIQEAVQQLESIRFAPRQDPMALGNEFASPVAPSYRDRATNIQTSGYSSADISRQGNVSAENIPVNDAHGSQGWVSQLPDEMQGQSDVLSTVQEEHQSDMPHISEMERVTSATVIPQGDYGLDDADDAIPGLPPVDPSYPVHTPLSGNSHYNNYDEHNRAYFEGVGGTKALQAAAARSTSGFPTLERLDLNSTPGMFANDVNGRSLSPSALQQTQPSMGMAQARGLQLRGTPELHNYNGQQPQYDVDPKYIQAYDQGYPQTFPEVQGYDDYATSQRYIYGDEGQAYAKPISNPQQGAPEHFGQGQQEASSGVQNGAPQSVPQSAPQSAPQSTSQGVSQGAPHGISGNYAFPDTQGEAPPYEPAGHAQAAQNSSAFAPSNEQQTQQQQEASSSAPAPQTAPALAPPFMIGSLQQDITKQNESTSTSAPAAQAAAAATPAAPIASINGLPPYLSYNRA</sequence>
<dbReference type="Pfam" id="PF13805">
    <property type="entry name" value="Pil1"/>
    <property type="match status" value="1"/>
</dbReference>
<feature type="compositionally biased region" description="Low complexity" evidence="2">
    <location>
        <begin position="651"/>
        <end position="673"/>
    </location>
</feature>
<evidence type="ECO:0000256" key="2">
    <source>
        <dbReference type="SAM" id="MobiDB-lite"/>
    </source>
</evidence>
<dbReference type="AlphaFoldDB" id="A0AAF0ESS4"/>
<keyword evidence="4" id="KW-1185">Reference proteome</keyword>
<feature type="compositionally biased region" description="Polar residues" evidence="2">
    <location>
        <begin position="533"/>
        <end position="545"/>
    </location>
</feature>
<dbReference type="Gene3D" id="1.20.1270.60">
    <property type="entry name" value="Arfaptin homology (AH) domain/BAR domain"/>
    <property type="match status" value="1"/>
</dbReference>
<dbReference type="GO" id="GO:0070941">
    <property type="term" value="P:eisosome assembly"/>
    <property type="evidence" value="ECO:0007669"/>
    <property type="project" value="TreeGrafter"/>
</dbReference>
<evidence type="ECO:0008006" key="5">
    <source>
        <dbReference type="Google" id="ProtNLM"/>
    </source>
</evidence>
<dbReference type="GO" id="GO:0008289">
    <property type="term" value="F:lipid binding"/>
    <property type="evidence" value="ECO:0007669"/>
    <property type="project" value="TreeGrafter"/>
</dbReference>
<dbReference type="GO" id="GO:0005886">
    <property type="term" value="C:plasma membrane"/>
    <property type="evidence" value="ECO:0007669"/>
    <property type="project" value="TreeGrafter"/>
</dbReference>
<feature type="compositionally biased region" description="Low complexity" evidence="2">
    <location>
        <begin position="606"/>
        <end position="635"/>
    </location>
</feature>
<organism evidence="3 4">
    <name type="scientific">Malassezia cuniculi</name>
    <dbReference type="NCBI Taxonomy" id="948313"/>
    <lineage>
        <taxon>Eukaryota</taxon>
        <taxon>Fungi</taxon>
        <taxon>Dikarya</taxon>
        <taxon>Basidiomycota</taxon>
        <taxon>Ustilaginomycotina</taxon>
        <taxon>Malasseziomycetes</taxon>
        <taxon>Malasseziales</taxon>
        <taxon>Malasseziaceae</taxon>
        <taxon>Malassezia</taxon>
    </lineage>
</organism>
<dbReference type="PANTHER" id="PTHR31962:SF6">
    <property type="entry name" value="EISOSOME COMPONENT PIL1-DOMAIN-CONTAINING PROTEIN"/>
    <property type="match status" value="1"/>
</dbReference>
<evidence type="ECO:0000313" key="3">
    <source>
        <dbReference type="EMBL" id="WFD36085.1"/>
    </source>
</evidence>
<feature type="compositionally biased region" description="Polar residues" evidence="2">
    <location>
        <begin position="313"/>
        <end position="322"/>
    </location>
</feature>
<dbReference type="InterPro" id="IPR028245">
    <property type="entry name" value="PIL1/LSP1"/>
</dbReference>
<evidence type="ECO:0000256" key="1">
    <source>
        <dbReference type="SAM" id="Coils"/>
    </source>
</evidence>
<name>A0AAF0ESS4_9BASI</name>
<keyword evidence="1" id="KW-0175">Coiled coil</keyword>
<evidence type="ECO:0000313" key="4">
    <source>
        <dbReference type="Proteomes" id="UP001219933"/>
    </source>
</evidence>
<protein>
    <recommendedName>
        <fullName evidence="5">Eisosome component PIL1-domain-containing protein</fullName>
    </recommendedName>
</protein>
<dbReference type="GO" id="GO:0036286">
    <property type="term" value="C:eisosome filament"/>
    <property type="evidence" value="ECO:0007669"/>
    <property type="project" value="TreeGrafter"/>
</dbReference>
<reference evidence="3" key="1">
    <citation type="submission" date="2023-03" db="EMBL/GenBank/DDBJ databases">
        <title>Mating type loci evolution in Malassezia.</title>
        <authorList>
            <person name="Coelho M.A."/>
        </authorList>
    </citation>
    <scope>NUCLEOTIDE SEQUENCE</scope>
    <source>
        <strain evidence="3">CBS 11721</strain>
    </source>
</reference>
<feature type="region of interest" description="Disordered" evidence="2">
    <location>
        <begin position="297"/>
        <end position="326"/>
    </location>
</feature>
<dbReference type="GO" id="GO:0006897">
    <property type="term" value="P:endocytosis"/>
    <property type="evidence" value="ECO:0007669"/>
    <property type="project" value="TreeGrafter"/>
</dbReference>
<feature type="region of interest" description="Disordered" evidence="2">
    <location>
        <begin position="516"/>
        <end position="686"/>
    </location>
</feature>
<feature type="compositionally biased region" description="Polar residues" evidence="2">
    <location>
        <begin position="640"/>
        <end position="650"/>
    </location>
</feature>
<gene>
    <name evidence="3" type="ORF">MCUN1_002956</name>
</gene>
<dbReference type="PANTHER" id="PTHR31962">
    <property type="entry name" value="SPHINGOLIPID LONG CHAIN BASE-RESPONSIVE PROTEIN PIL1"/>
    <property type="match status" value="1"/>
</dbReference>
<feature type="compositionally biased region" description="Low complexity" evidence="2">
    <location>
        <begin position="546"/>
        <end position="564"/>
    </location>
</feature>
<proteinExistence type="predicted"/>
<dbReference type="Proteomes" id="UP001219933">
    <property type="component" value="Chromosome 4"/>
</dbReference>
<dbReference type="InterPro" id="IPR027267">
    <property type="entry name" value="AH/BAR_dom_sf"/>
</dbReference>